<organism evidence="1 2">
    <name type="scientific">Brucella intermedia LMG 3301</name>
    <dbReference type="NCBI Taxonomy" id="641118"/>
    <lineage>
        <taxon>Bacteria</taxon>
        <taxon>Pseudomonadati</taxon>
        <taxon>Pseudomonadota</taxon>
        <taxon>Alphaproteobacteria</taxon>
        <taxon>Hyphomicrobiales</taxon>
        <taxon>Brucellaceae</taxon>
        <taxon>Brucella/Ochrobactrum group</taxon>
        <taxon>Brucella</taxon>
    </lineage>
</organism>
<accession>C4WMA7</accession>
<gene>
    <name evidence="1" type="ORF">OINT_2000238</name>
</gene>
<name>C4WMA7_9HYPH</name>
<dbReference type="AlphaFoldDB" id="C4WMA7"/>
<dbReference type="HOGENOM" id="CLU_3313657_0_0_5"/>
<reference evidence="1 2" key="1">
    <citation type="submission" date="2009-05" db="EMBL/GenBank/DDBJ databases">
        <authorList>
            <person name="Setubal J.C."/>
            <person name="Boyle S."/>
            <person name="Crasta O.R."/>
            <person name="Gillespie J.J."/>
            <person name="Kenyon R.W."/>
            <person name="Lu J."/>
            <person name="Mane S."/>
            <person name="Nagrani S."/>
            <person name="Shallom J.M."/>
            <person name="Shallom S."/>
            <person name="Shukla M."/>
            <person name="Snyder E.E."/>
            <person name="Sobral B.W."/>
            <person name="Wattam A.R."/>
            <person name="Will R."/>
            <person name="Williams K."/>
            <person name="Yoo H."/>
            <person name="Munk C."/>
            <person name="Tapia R."/>
            <person name="Green L."/>
            <person name="Rogers Y."/>
            <person name="Detter J.C."/>
            <person name="Bruce D."/>
            <person name="Brettin T.S."/>
            <person name="Tsolis R."/>
        </authorList>
    </citation>
    <scope>NUCLEOTIDE SEQUENCE [LARGE SCALE GENOMIC DNA]</scope>
    <source>
        <strain evidence="1 2">LMG 3301</strain>
    </source>
</reference>
<comment type="caution">
    <text evidence="1">The sequence shown here is derived from an EMBL/GenBank/DDBJ whole genome shotgun (WGS) entry which is preliminary data.</text>
</comment>
<dbReference type="EMBL" id="ACQA01000002">
    <property type="protein sequence ID" value="EEQ93105.1"/>
    <property type="molecule type" value="Genomic_DNA"/>
</dbReference>
<evidence type="ECO:0000313" key="1">
    <source>
        <dbReference type="EMBL" id="EEQ93105.1"/>
    </source>
</evidence>
<protein>
    <submittedName>
        <fullName evidence="1">Uncharacterized protein</fullName>
    </submittedName>
</protein>
<sequence length="39" mass="4180">MSACASHKTLVSTELNAPAGCARFAFSLLLLRLTGDRWA</sequence>
<proteinExistence type="predicted"/>
<dbReference type="Proteomes" id="UP000004386">
    <property type="component" value="Unassembled WGS sequence"/>
</dbReference>
<evidence type="ECO:0000313" key="2">
    <source>
        <dbReference type="Proteomes" id="UP000004386"/>
    </source>
</evidence>